<evidence type="ECO:0000259" key="2">
    <source>
        <dbReference type="Pfam" id="PF13280"/>
    </source>
</evidence>
<dbReference type="Pfam" id="PF13625">
    <property type="entry name" value="Helicase_C_3"/>
    <property type="match status" value="1"/>
</dbReference>
<keyword evidence="4" id="KW-0378">Hydrolase</keyword>
<feature type="domain" description="Helicase XPB/Ssl2 N-terminal" evidence="3">
    <location>
        <begin position="517"/>
        <end position="639"/>
    </location>
</feature>
<evidence type="ECO:0000256" key="1">
    <source>
        <dbReference type="SAM" id="MobiDB-lite"/>
    </source>
</evidence>
<name>A0ABY8WGQ1_9ACTN</name>
<feature type="region of interest" description="Disordered" evidence="1">
    <location>
        <begin position="678"/>
        <end position="700"/>
    </location>
</feature>
<keyword evidence="4" id="KW-0347">Helicase</keyword>
<sequence length="812" mass="85435">MATTFADQLRSLPDEALGALLQLRPDLVVPVPADISALAVRAQSRGSVARCLDGLDEFTLTILDAARVTRAADTALTSVPAILDLATGVAEDDVRVAVDRLRVRFLLHGPLEALQVVAAVDEVTSPYPAGLGRPADYLDPHAAALVADRAKLRRTVLAAPPGARAVLDRLAAGPPVGTLSRGGELRNGDTRGGDAGRGSEVAESIRWLVDQHILVPISEAGRAPRADGDLVELPREVGLLLRRDTGPLGALRPFPPLPEAPARDPKAVDSAGAGQTMEAVRATEAVLEALAAEPAPVLKTGGLGVRDLKRLARAAGVDEAGAALLIEVAHAAGLLGETETPVHRAPGAVQDIFLPTGTYDLWRAAGMAHRWITLAHAWLSMTRQPGLVGRRDERDRPINALAPDAERAGAPQARREALDALAELEPGSAPAVDDLLALLAWQAPRRARGRELGHRDGYSGAALLGITGLGALTSYARLLLTDAEATDSDPLGLHPEEAPADAVRALDHLLPAPVDHVLVQADLTVVVPGPPEPELAGELDVVAEPESAGGASVFRVTPASVRRALDVGYTAADLHTLFRRRSRTPVPQTLTYLIDDAARKHGGLRSGSAGSYLRSDDEALIVEVLADKRVTGLDLRRIAPTVLVSPRPVARLLGALREAGYAPVAEDSGGATVLTRPKARRAPSRTPRVMEPAGPPSLAGPRLAGVVEQLRRGDIATRAARRAPVTVRAAQGQAVPGLTAVQQHTQAMAVLQQAVRDRAKVWVGYVDSHGATLSRLVRPVSLSAGYLRAEDERGESLHTFALHRITAAVTEE</sequence>
<feature type="region of interest" description="Disordered" evidence="1">
    <location>
        <begin position="178"/>
        <end position="197"/>
    </location>
</feature>
<feature type="domain" description="WYL" evidence="2">
    <location>
        <begin position="747"/>
        <end position="808"/>
    </location>
</feature>
<keyword evidence="4" id="KW-0547">Nucleotide-binding</keyword>
<evidence type="ECO:0000259" key="3">
    <source>
        <dbReference type="Pfam" id="PF13625"/>
    </source>
</evidence>
<dbReference type="EMBL" id="CP126980">
    <property type="protein sequence ID" value="WIM96848.1"/>
    <property type="molecule type" value="Genomic_DNA"/>
</dbReference>
<dbReference type="Pfam" id="PF13280">
    <property type="entry name" value="WYL"/>
    <property type="match status" value="1"/>
</dbReference>
<dbReference type="InterPro" id="IPR032830">
    <property type="entry name" value="XPB/Ssl2_N"/>
</dbReference>
<dbReference type="Proteomes" id="UP001240150">
    <property type="component" value="Chromosome"/>
</dbReference>
<keyword evidence="4" id="KW-0067">ATP-binding</keyword>
<keyword evidence="5" id="KW-1185">Reference proteome</keyword>
<accession>A0ABY8WGQ1</accession>
<reference evidence="4 5" key="1">
    <citation type="submission" date="2023-06" db="EMBL/GenBank/DDBJ databases">
        <authorList>
            <person name="Yushchuk O."/>
            <person name="Binda E."/>
            <person name="Ruckert-Reed C."/>
            <person name="Fedorenko V."/>
            <person name="Kalinowski J."/>
            <person name="Marinelli F."/>
        </authorList>
    </citation>
    <scope>NUCLEOTIDE SEQUENCE [LARGE SCALE GENOMIC DNA]</scope>
    <source>
        <strain evidence="4 5">NRRL 3884</strain>
    </source>
</reference>
<organism evidence="4 5">
    <name type="scientific">Actinoplanes oblitus</name>
    <dbReference type="NCBI Taxonomy" id="3040509"/>
    <lineage>
        <taxon>Bacteria</taxon>
        <taxon>Bacillati</taxon>
        <taxon>Actinomycetota</taxon>
        <taxon>Actinomycetes</taxon>
        <taxon>Micromonosporales</taxon>
        <taxon>Micromonosporaceae</taxon>
        <taxon>Actinoplanes</taxon>
    </lineage>
</organism>
<dbReference type="GO" id="GO:0004386">
    <property type="term" value="F:helicase activity"/>
    <property type="evidence" value="ECO:0007669"/>
    <property type="project" value="UniProtKB-KW"/>
</dbReference>
<evidence type="ECO:0000313" key="5">
    <source>
        <dbReference type="Proteomes" id="UP001240150"/>
    </source>
</evidence>
<dbReference type="PROSITE" id="PS52050">
    <property type="entry name" value="WYL"/>
    <property type="match status" value="1"/>
</dbReference>
<gene>
    <name evidence="4" type="ORF">ACTOB_000319</name>
</gene>
<dbReference type="RefSeq" id="WP_284918153.1">
    <property type="nucleotide sequence ID" value="NZ_CP126980.1"/>
</dbReference>
<feature type="compositionally biased region" description="Basic and acidic residues" evidence="1">
    <location>
        <begin position="183"/>
        <end position="194"/>
    </location>
</feature>
<evidence type="ECO:0000313" key="4">
    <source>
        <dbReference type="EMBL" id="WIM96848.1"/>
    </source>
</evidence>
<protein>
    <submittedName>
        <fullName evidence="4">Helicase-associated domain-containing protein</fullName>
    </submittedName>
</protein>
<dbReference type="InterPro" id="IPR026881">
    <property type="entry name" value="WYL_dom"/>
</dbReference>
<proteinExistence type="predicted"/>